<evidence type="ECO:0000313" key="3">
    <source>
        <dbReference type="Proteomes" id="UP000054166"/>
    </source>
</evidence>
<reference evidence="2 3" key="1">
    <citation type="submission" date="2014-04" db="EMBL/GenBank/DDBJ databases">
        <authorList>
            <consortium name="DOE Joint Genome Institute"/>
            <person name="Kuo A."/>
            <person name="Tarkka M."/>
            <person name="Buscot F."/>
            <person name="Kohler A."/>
            <person name="Nagy L.G."/>
            <person name="Floudas D."/>
            <person name="Copeland A."/>
            <person name="Barry K.W."/>
            <person name="Cichocki N."/>
            <person name="Veneault-Fourrey C."/>
            <person name="LaButti K."/>
            <person name="Lindquist E.A."/>
            <person name="Lipzen A."/>
            <person name="Lundell T."/>
            <person name="Morin E."/>
            <person name="Murat C."/>
            <person name="Sun H."/>
            <person name="Tunlid A."/>
            <person name="Henrissat B."/>
            <person name="Grigoriev I.V."/>
            <person name="Hibbett D.S."/>
            <person name="Martin F."/>
            <person name="Nordberg H.P."/>
            <person name="Cantor M.N."/>
            <person name="Hua S.X."/>
        </authorList>
    </citation>
    <scope>NUCLEOTIDE SEQUENCE [LARGE SCALE GENOMIC DNA]</scope>
    <source>
        <strain evidence="2 3">F 1598</strain>
    </source>
</reference>
<reference evidence="3" key="2">
    <citation type="submission" date="2015-01" db="EMBL/GenBank/DDBJ databases">
        <title>Evolutionary Origins and Diversification of the Mycorrhizal Mutualists.</title>
        <authorList>
            <consortium name="DOE Joint Genome Institute"/>
            <consortium name="Mycorrhizal Genomics Consortium"/>
            <person name="Kohler A."/>
            <person name="Kuo A."/>
            <person name="Nagy L.G."/>
            <person name="Floudas D."/>
            <person name="Copeland A."/>
            <person name="Barry K.W."/>
            <person name="Cichocki N."/>
            <person name="Veneault-Fourrey C."/>
            <person name="LaButti K."/>
            <person name="Lindquist E.A."/>
            <person name="Lipzen A."/>
            <person name="Lundell T."/>
            <person name="Morin E."/>
            <person name="Murat C."/>
            <person name="Riley R."/>
            <person name="Ohm R."/>
            <person name="Sun H."/>
            <person name="Tunlid A."/>
            <person name="Henrissat B."/>
            <person name="Grigoriev I.V."/>
            <person name="Hibbett D.S."/>
            <person name="Martin F."/>
        </authorList>
    </citation>
    <scope>NUCLEOTIDE SEQUENCE [LARGE SCALE GENOMIC DNA]</scope>
    <source>
        <strain evidence="3">F 1598</strain>
    </source>
</reference>
<sequence>MRKVSTRWKKAIKGDRAAFDVSGGDADGRNCGVVRESLESVKRRNARVKSSKPVRAKTCDREAHKPAIDPDQTPRAGFARGGHLPFQSYTSIDQMKTTAYLSMGTAWANSLS</sequence>
<evidence type="ECO:0000256" key="1">
    <source>
        <dbReference type="SAM" id="MobiDB-lite"/>
    </source>
</evidence>
<evidence type="ECO:0000313" key="2">
    <source>
        <dbReference type="EMBL" id="KIM90470.1"/>
    </source>
</evidence>
<gene>
    <name evidence="2" type="ORF">PILCRDRAFT_84465</name>
</gene>
<dbReference type="AlphaFoldDB" id="A0A0C3G274"/>
<proteinExistence type="predicted"/>
<feature type="compositionally biased region" description="Basic and acidic residues" evidence="1">
    <location>
        <begin position="57"/>
        <end position="68"/>
    </location>
</feature>
<dbReference type="Proteomes" id="UP000054166">
    <property type="component" value="Unassembled WGS sequence"/>
</dbReference>
<feature type="region of interest" description="Disordered" evidence="1">
    <location>
        <begin position="42"/>
        <end position="80"/>
    </location>
</feature>
<accession>A0A0C3G274</accession>
<organism evidence="2 3">
    <name type="scientific">Piloderma croceum (strain F 1598)</name>
    <dbReference type="NCBI Taxonomy" id="765440"/>
    <lineage>
        <taxon>Eukaryota</taxon>
        <taxon>Fungi</taxon>
        <taxon>Dikarya</taxon>
        <taxon>Basidiomycota</taxon>
        <taxon>Agaricomycotina</taxon>
        <taxon>Agaricomycetes</taxon>
        <taxon>Agaricomycetidae</taxon>
        <taxon>Atheliales</taxon>
        <taxon>Atheliaceae</taxon>
        <taxon>Piloderma</taxon>
    </lineage>
</organism>
<keyword evidence="3" id="KW-1185">Reference proteome</keyword>
<dbReference type="HOGENOM" id="CLU_2146798_0_0_1"/>
<dbReference type="InParanoid" id="A0A0C3G274"/>
<protein>
    <submittedName>
        <fullName evidence="2">Uncharacterized protein</fullName>
    </submittedName>
</protein>
<dbReference type="EMBL" id="KN832973">
    <property type="protein sequence ID" value="KIM90470.1"/>
    <property type="molecule type" value="Genomic_DNA"/>
</dbReference>
<name>A0A0C3G274_PILCF</name>
<feature type="compositionally biased region" description="Basic residues" evidence="1">
    <location>
        <begin position="43"/>
        <end position="55"/>
    </location>
</feature>